<dbReference type="SUPFAM" id="SSF54495">
    <property type="entry name" value="UBC-like"/>
    <property type="match status" value="1"/>
</dbReference>
<feature type="region of interest" description="Disordered" evidence="15">
    <location>
        <begin position="795"/>
        <end position="822"/>
    </location>
</feature>
<dbReference type="InterPro" id="IPR010541">
    <property type="entry name" value="Prp3_C"/>
</dbReference>
<feature type="transmembrane region" description="Helical" evidence="16">
    <location>
        <begin position="285"/>
        <end position="306"/>
    </location>
</feature>
<evidence type="ECO:0000256" key="5">
    <source>
        <dbReference type="ARBA" id="ARBA00022692"/>
    </source>
</evidence>
<evidence type="ECO:0000259" key="17">
    <source>
        <dbReference type="PROSITE" id="PS50850"/>
    </source>
</evidence>
<feature type="transmembrane region" description="Helical" evidence="16">
    <location>
        <begin position="47"/>
        <end position="74"/>
    </location>
</feature>
<evidence type="ECO:0000256" key="14">
    <source>
        <dbReference type="ARBA" id="ARBA00044780"/>
    </source>
</evidence>
<feature type="transmembrane region" description="Helical" evidence="16">
    <location>
        <begin position="80"/>
        <end position="103"/>
    </location>
</feature>
<proteinExistence type="inferred from homology"/>
<keyword evidence="4" id="KW-0813">Transport</keyword>
<dbReference type="Proteomes" id="UP001146120">
    <property type="component" value="Unassembled WGS sequence"/>
</dbReference>
<evidence type="ECO:0000256" key="9">
    <source>
        <dbReference type="ARBA" id="ARBA00044648"/>
    </source>
</evidence>
<dbReference type="PROSITE" id="PS50850">
    <property type="entry name" value="MFS"/>
    <property type="match status" value="1"/>
</dbReference>
<dbReference type="InterPro" id="IPR050814">
    <property type="entry name" value="Myo-inositol_Transporter"/>
</dbReference>
<gene>
    <name evidence="19" type="ORF">N0F65_008243</name>
</gene>
<dbReference type="GO" id="GO:0016020">
    <property type="term" value="C:membrane"/>
    <property type="evidence" value="ECO:0007669"/>
    <property type="project" value="UniProtKB-SubCell"/>
</dbReference>
<feature type="domain" description="Major facilitator superfamily (MFS) profile" evidence="17">
    <location>
        <begin position="49"/>
        <end position="478"/>
    </location>
</feature>
<evidence type="ECO:0000256" key="16">
    <source>
        <dbReference type="SAM" id="Phobius"/>
    </source>
</evidence>
<comment type="catalytic activity">
    <reaction evidence="13">
        <text>D-fructose(out) = D-fructose(in)</text>
        <dbReference type="Rhea" id="RHEA:60372"/>
        <dbReference type="ChEBI" id="CHEBI:37721"/>
    </reaction>
    <physiologicalReaction direction="left-to-right" evidence="13">
        <dbReference type="Rhea" id="RHEA:60373"/>
    </physiologicalReaction>
</comment>
<dbReference type="NCBIfam" id="TIGR00879">
    <property type="entry name" value="SP"/>
    <property type="match status" value="1"/>
</dbReference>
<evidence type="ECO:0000313" key="20">
    <source>
        <dbReference type="Proteomes" id="UP001146120"/>
    </source>
</evidence>
<feature type="transmembrane region" description="Helical" evidence="16">
    <location>
        <begin position="354"/>
        <end position="377"/>
    </location>
</feature>
<evidence type="ECO:0000256" key="11">
    <source>
        <dbReference type="ARBA" id="ARBA00044662"/>
    </source>
</evidence>
<dbReference type="InterPro" id="IPR003663">
    <property type="entry name" value="Sugar/inositol_transpt"/>
</dbReference>
<dbReference type="PANTHER" id="PTHR48020:SF12">
    <property type="entry name" value="PROTON MYO-INOSITOL COTRANSPORTER"/>
    <property type="match status" value="1"/>
</dbReference>
<evidence type="ECO:0000256" key="15">
    <source>
        <dbReference type="SAM" id="MobiDB-lite"/>
    </source>
</evidence>
<dbReference type="GO" id="GO:0022857">
    <property type="term" value="F:transmembrane transporter activity"/>
    <property type="evidence" value="ECO:0007669"/>
    <property type="project" value="InterPro"/>
</dbReference>
<dbReference type="Pfam" id="PF06544">
    <property type="entry name" value="Prp3_C"/>
    <property type="match status" value="1"/>
</dbReference>
<dbReference type="PROSITE" id="PS00216">
    <property type="entry name" value="SUGAR_TRANSPORT_1"/>
    <property type="match status" value="2"/>
</dbReference>
<evidence type="ECO:0000259" key="18">
    <source>
        <dbReference type="PROSITE" id="PS50908"/>
    </source>
</evidence>
<dbReference type="EMBL" id="DAKRPA010000088">
    <property type="protein sequence ID" value="DAZ99210.1"/>
    <property type="molecule type" value="Genomic_DNA"/>
</dbReference>
<comment type="catalytic activity">
    <reaction evidence="11">
        <text>D-mannose(out) = D-mannose(in)</text>
        <dbReference type="Rhea" id="RHEA:78391"/>
        <dbReference type="ChEBI" id="CHEBI:4208"/>
    </reaction>
    <physiologicalReaction direction="left-to-right" evidence="11">
        <dbReference type="Rhea" id="RHEA:78392"/>
    </physiologicalReaction>
</comment>
<dbReference type="PANTHER" id="PTHR48020">
    <property type="entry name" value="PROTON MYO-INOSITOL COTRANSPORTER"/>
    <property type="match status" value="1"/>
</dbReference>
<dbReference type="PROSITE" id="PS00217">
    <property type="entry name" value="SUGAR_TRANSPORT_2"/>
    <property type="match status" value="1"/>
</dbReference>
<sequence>MQRNAKAYEMVRLSSPSADGIREDAEVDGLAWSARSVMSTRQSCMQWLICALSALSGFLFGYDLCVMVIALPLIQDSFELSTAAAESVVSILMVGAVFGSLGGGLGADWIGRKPAIIVTAVFFLLGSLCMTFARTIEEMLLGRFLAGLAVGSSGPCVSVYLAEMALPEQRGVLVTINEVMLCVGCVVSVIISGSLQDSENGWRKMLGVTLAPPVIQLLGMPFMPESPRWLLAKDRTQEANAVLRTLFNDSSTSHAQLKSQPLPSGLNRDLRATIREIIDNPTTRLRVLLSLSVAIGQMLTGANAMLYYSSYIIKELHPGVAVPSHLSKEICVAIAKLAGVCSSIALVDRVGRRPLLLVGSVVMFASHLIFAACFAAIDLDPSSNLQTIGVWNLYLFIYAWNLSWAPLMWVVCAEVLPNDMRSLGMGLTFATFWMASAIVNQTLLTCFHILGIILTFLLYAGLTAAALAFVYIKVPETKGLSFEQITALFTLPSPDDEPFTAMGSSLQEQWDEFECVLSMFPGEGEVVYDADLRAAYEEHVYNGACVPSTWLQYTLRYVDTPLGREIPELEIKYPPTYPATTVDFTVHCPSLPRLSMEELLTDLTCLATGTNGEVIVLQLYQRMQEMLTEQHAKRSKEGVDDDDDDDALCGELNAVTIAARLPQAPKIPVLGRRAIYFHHIIAATKQRVVVEWALELQLGGFSKIGWPGVVIVEGHEACAQEYVRRLQHLRWKQIVVRGEQIVEGHAGQSIDDLRLLPRGFQRFGVDAMSALAAACRVAGVEDLFLSVMKIYRSSDDNEDGAAPTQVTKLKHKQPEQQRQRKT</sequence>
<evidence type="ECO:0000256" key="8">
    <source>
        <dbReference type="ARBA" id="ARBA00044637"/>
    </source>
</evidence>
<comment type="catalytic activity">
    <reaction evidence="8">
        <text>D-galactose(in) = D-galactose(out)</text>
        <dbReference type="Rhea" id="RHEA:34915"/>
        <dbReference type="ChEBI" id="CHEBI:4139"/>
    </reaction>
    <physiologicalReaction direction="right-to-left" evidence="8">
        <dbReference type="Rhea" id="RHEA:34917"/>
    </physiologicalReaction>
</comment>
<keyword evidence="7 16" id="KW-0472">Membrane</keyword>
<evidence type="ECO:0000256" key="6">
    <source>
        <dbReference type="ARBA" id="ARBA00022989"/>
    </source>
</evidence>
<dbReference type="InterPro" id="IPR006575">
    <property type="entry name" value="RWD_dom"/>
</dbReference>
<feature type="transmembrane region" description="Helical" evidence="16">
    <location>
        <begin position="397"/>
        <end position="416"/>
    </location>
</feature>
<evidence type="ECO:0000313" key="19">
    <source>
        <dbReference type="EMBL" id="DAZ99210.1"/>
    </source>
</evidence>
<comment type="subcellular location">
    <subcellularLocation>
        <location evidence="1">Membrane</location>
        <topology evidence="1">Multi-pass membrane protein</topology>
    </subcellularLocation>
</comment>
<dbReference type="AlphaFoldDB" id="A0AAV2YYH7"/>
<dbReference type="InterPro" id="IPR036259">
    <property type="entry name" value="MFS_trans_sf"/>
</dbReference>
<comment type="similarity">
    <text evidence="2">Belongs to the major facilitator superfamily. Sugar transporter (TC 2.A.1.1) family.</text>
</comment>
<keyword evidence="6 16" id="KW-1133">Transmembrane helix</keyword>
<dbReference type="Gene3D" id="1.20.1250.20">
    <property type="entry name" value="MFS general substrate transporter like domains"/>
    <property type="match status" value="1"/>
</dbReference>
<dbReference type="InterPro" id="IPR016135">
    <property type="entry name" value="UBQ-conjugating_enzyme/RWD"/>
</dbReference>
<feature type="transmembrane region" description="Helical" evidence="16">
    <location>
        <begin position="115"/>
        <end position="134"/>
    </location>
</feature>
<keyword evidence="20" id="KW-1185">Reference proteome</keyword>
<dbReference type="Gene3D" id="3.10.110.10">
    <property type="entry name" value="Ubiquitin Conjugating Enzyme"/>
    <property type="match status" value="1"/>
</dbReference>
<name>A0AAV2YYH7_9STRA</name>
<feature type="domain" description="RWD" evidence="18">
    <location>
        <begin position="511"/>
        <end position="630"/>
    </location>
</feature>
<reference evidence="19" key="2">
    <citation type="journal article" date="2023" name="Microbiol Resour">
        <title>Decontamination and Annotation of the Draft Genome Sequence of the Oomycete Lagenidium giganteum ARSEF 373.</title>
        <authorList>
            <person name="Morgan W.R."/>
            <person name="Tartar A."/>
        </authorList>
    </citation>
    <scope>NUCLEOTIDE SEQUENCE</scope>
    <source>
        <strain evidence="19">ARSEF 373</strain>
    </source>
</reference>
<comment type="catalytic activity">
    <reaction evidence="12">
        <text>D-glucosamine(out) = D-glucosamine(in)</text>
        <dbReference type="Rhea" id="RHEA:78423"/>
        <dbReference type="ChEBI" id="CHEBI:58723"/>
    </reaction>
    <physiologicalReaction direction="left-to-right" evidence="12">
        <dbReference type="Rhea" id="RHEA:78424"/>
    </physiologicalReaction>
</comment>
<feature type="transmembrane region" description="Helical" evidence="16">
    <location>
        <begin position="423"/>
        <end position="443"/>
    </location>
</feature>
<protein>
    <recommendedName>
        <fullName evidence="14">Hexose transporter 1</fullName>
    </recommendedName>
</protein>
<evidence type="ECO:0000256" key="2">
    <source>
        <dbReference type="ARBA" id="ARBA00010992"/>
    </source>
</evidence>
<evidence type="ECO:0000256" key="7">
    <source>
        <dbReference type="ARBA" id="ARBA00023136"/>
    </source>
</evidence>
<feature type="transmembrane region" description="Helical" evidence="16">
    <location>
        <begin position="449"/>
        <end position="472"/>
    </location>
</feature>
<dbReference type="SUPFAM" id="SSF103473">
    <property type="entry name" value="MFS general substrate transporter"/>
    <property type="match status" value="1"/>
</dbReference>
<comment type="caution">
    <text evidence="19">The sequence shown here is derived from an EMBL/GenBank/DDBJ whole genome shotgun (WGS) entry which is preliminary data.</text>
</comment>
<dbReference type="InterPro" id="IPR059181">
    <property type="entry name" value="RWDD2A-B_C"/>
</dbReference>
<reference evidence="19" key="1">
    <citation type="submission" date="2022-11" db="EMBL/GenBank/DDBJ databases">
        <authorList>
            <person name="Morgan W.R."/>
            <person name="Tartar A."/>
        </authorList>
    </citation>
    <scope>NUCLEOTIDE SEQUENCE</scope>
    <source>
        <strain evidence="19">ARSEF 373</strain>
    </source>
</reference>
<feature type="transmembrane region" description="Helical" evidence="16">
    <location>
        <begin position="174"/>
        <end position="193"/>
    </location>
</feature>
<comment type="subunit">
    <text evidence="3">Homodimer.</text>
</comment>
<accession>A0AAV2YYH7</accession>
<comment type="catalytic activity">
    <reaction evidence="10">
        <text>D-xylose(out) = D-xylose(in)</text>
        <dbReference type="Rhea" id="RHEA:78427"/>
        <dbReference type="ChEBI" id="CHEBI:53455"/>
    </reaction>
    <physiologicalReaction direction="left-to-right" evidence="10">
        <dbReference type="Rhea" id="RHEA:78428"/>
    </physiologicalReaction>
</comment>
<dbReference type="PRINTS" id="PR00171">
    <property type="entry name" value="SUGRTRNSPORT"/>
</dbReference>
<comment type="catalytic activity">
    <reaction evidence="9">
        <text>D-glucose(out) = D-glucose(in)</text>
        <dbReference type="Rhea" id="RHEA:60376"/>
        <dbReference type="ChEBI" id="CHEBI:4167"/>
    </reaction>
    <physiologicalReaction direction="left-to-right" evidence="9">
        <dbReference type="Rhea" id="RHEA:60377"/>
    </physiologicalReaction>
</comment>
<dbReference type="InterPro" id="IPR005828">
    <property type="entry name" value="MFS_sugar_transport-like"/>
</dbReference>
<dbReference type="Pfam" id="PF00083">
    <property type="entry name" value="Sugar_tr"/>
    <property type="match status" value="1"/>
</dbReference>
<feature type="compositionally biased region" description="Basic and acidic residues" evidence="15">
    <location>
        <begin position="812"/>
        <end position="822"/>
    </location>
</feature>
<evidence type="ECO:0000256" key="13">
    <source>
        <dbReference type="ARBA" id="ARBA00044710"/>
    </source>
</evidence>
<evidence type="ECO:0000256" key="12">
    <source>
        <dbReference type="ARBA" id="ARBA00044668"/>
    </source>
</evidence>
<evidence type="ECO:0000256" key="10">
    <source>
        <dbReference type="ARBA" id="ARBA00044656"/>
    </source>
</evidence>
<keyword evidence="5 16" id="KW-0812">Transmembrane</keyword>
<dbReference type="PROSITE" id="PS50908">
    <property type="entry name" value="RWD"/>
    <property type="match status" value="1"/>
</dbReference>
<dbReference type="InterPro" id="IPR005829">
    <property type="entry name" value="Sugar_transporter_CS"/>
</dbReference>
<evidence type="ECO:0000256" key="1">
    <source>
        <dbReference type="ARBA" id="ARBA00004141"/>
    </source>
</evidence>
<evidence type="ECO:0000256" key="3">
    <source>
        <dbReference type="ARBA" id="ARBA00011738"/>
    </source>
</evidence>
<dbReference type="InterPro" id="IPR020846">
    <property type="entry name" value="MFS_dom"/>
</dbReference>
<dbReference type="Pfam" id="PF05773">
    <property type="entry name" value="RWD"/>
    <property type="match status" value="1"/>
</dbReference>
<organism evidence="19 20">
    <name type="scientific">Lagenidium giganteum</name>
    <dbReference type="NCBI Taxonomy" id="4803"/>
    <lineage>
        <taxon>Eukaryota</taxon>
        <taxon>Sar</taxon>
        <taxon>Stramenopiles</taxon>
        <taxon>Oomycota</taxon>
        <taxon>Peronosporomycetes</taxon>
        <taxon>Pythiales</taxon>
        <taxon>Pythiaceae</taxon>
    </lineage>
</organism>
<dbReference type="CDD" id="cd24163">
    <property type="entry name" value="RWDD2_C"/>
    <property type="match status" value="1"/>
</dbReference>
<evidence type="ECO:0000256" key="4">
    <source>
        <dbReference type="ARBA" id="ARBA00022448"/>
    </source>
</evidence>